<dbReference type="EC" id="1.1.1.219" evidence="8"/>
<name>S8C9K6_9LAMI</name>
<comment type="caution">
    <text evidence="15">The sequence shown here is derived from an EMBL/GenBank/DDBJ whole genome shotgun (WGS) entry which is preliminary data.</text>
</comment>
<dbReference type="EC" id="1.1.1.234" evidence="7"/>
<comment type="catalytic activity">
    <reaction evidence="12">
        <text>(2S)-flavan-4-ol + NADP(+) = (2S)-flavanone + NADPH + H(+)</text>
        <dbReference type="Rhea" id="RHEA:11228"/>
        <dbReference type="ChEBI" id="CHEBI:15378"/>
        <dbReference type="ChEBI" id="CHEBI:15605"/>
        <dbReference type="ChEBI" id="CHEBI:15606"/>
        <dbReference type="ChEBI" id="CHEBI:57783"/>
        <dbReference type="ChEBI" id="CHEBI:58349"/>
        <dbReference type="EC" id="1.1.1.234"/>
    </reaction>
</comment>
<dbReference type="PANTHER" id="PTHR10366">
    <property type="entry name" value="NAD DEPENDENT EPIMERASE/DEHYDRATASE"/>
    <property type="match status" value="1"/>
</dbReference>
<evidence type="ECO:0000256" key="3">
    <source>
        <dbReference type="ARBA" id="ARBA00023002"/>
    </source>
</evidence>
<dbReference type="EMBL" id="AUSU01005459">
    <property type="protein sequence ID" value="EPS63475.1"/>
    <property type="molecule type" value="Genomic_DNA"/>
</dbReference>
<dbReference type="InterPro" id="IPR001509">
    <property type="entry name" value="Epimerase_deHydtase"/>
</dbReference>
<dbReference type="Pfam" id="PF01370">
    <property type="entry name" value="Epimerase"/>
    <property type="match status" value="1"/>
</dbReference>
<evidence type="ECO:0000256" key="9">
    <source>
        <dbReference type="ARBA" id="ARBA00039963"/>
    </source>
</evidence>
<protein>
    <recommendedName>
        <fullName evidence="9">Dihydroflavonol 4-reductase</fullName>
        <ecNumber evidence="8">1.1.1.219</ecNumber>
        <ecNumber evidence="7">1.1.1.234</ecNumber>
    </recommendedName>
    <alternativeName>
        <fullName evidence="11">Dihydrokaempferol 4-reductase</fullName>
    </alternativeName>
    <alternativeName>
        <fullName evidence="10">Flavanone 4-reductase</fullName>
    </alternativeName>
</protein>
<evidence type="ECO:0000256" key="8">
    <source>
        <dbReference type="ARBA" id="ARBA00039057"/>
    </source>
</evidence>
<evidence type="ECO:0000313" key="15">
    <source>
        <dbReference type="EMBL" id="EPS63475.1"/>
    </source>
</evidence>
<dbReference type="GO" id="GO:0045552">
    <property type="term" value="F:dihydroflavanol 4-reductase activity"/>
    <property type="evidence" value="ECO:0007669"/>
    <property type="project" value="UniProtKB-EC"/>
</dbReference>
<evidence type="ECO:0000256" key="7">
    <source>
        <dbReference type="ARBA" id="ARBA00039055"/>
    </source>
</evidence>
<comment type="similarity">
    <text evidence="5">Belongs to the NAD(P)-dependent epimerase/dehydratase family. Dihydroflavonol-4-reductase subfamily.</text>
</comment>
<evidence type="ECO:0000256" key="1">
    <source>
        <dbReference type="ARBA" id="ARBA00004935"/>
    </source>
</evidence>
<dbReference type="InterPro" id="IPR050425">
    <property type="entry name" value="NAD(P)_dehydrat-like"/>
</dbReference>
<evidence type="ECO:0000259" key="14">
    <source>
        <dbReference type="Pfam" id="PF01370"/>
    </source>
</evidence>
<dbReference type="GO" id="GO:0047890">
    <property type="term" value="F:flavanone 4-reductase activity"/>
    <property type="evidence" value="ECO:0007669"/>
    <property type="project" value="UniProtKB-EC"/>
</dbReference>
<dbReference type="SUPFAM" id="SSF51735">
    <property type="entry name" value="NAD(P)-binding Rossmann-fold domains"/>
    <property type="match status" value="1"/>
</dbReference>
<dbReference type="OrthoDB" id="2735536at2759"/>
<dbReference type="FunFam" id="3.40.50.720:FF:000085">
    <property type="entry name" value="Dihydroflavonol reductase"/>
    <property type="match status" value="1"/>
</dbReference>
<evidence type="ECO:0000256" key="4">
    <source>
        <dbReference type="ARBA" id="ARBA00023241"/>
    </source>
</evidence>
<organism evidence="15 16">
    <name type="scientific">Genlisea aurea</name>
    <dbReference type="NCBI Taxonomy" id="192259"/>
    <lineage>
        <taxon>Eukaryota</taxon>
        <taxon>Viridiplantae</taxon>
        <taxon>Streptophyta</taxon>
        <taxon>Embryophyta</taxon>
        <taxon>Tracheophyta</taxon>
        <taxon>Spermatophyta</taxon>
        <taxon>Magnoliopsida</taxon>
        <taxon>eudicotyledons</taxon>
        <taxon>Gunneridae</taxon>
        <taxon>Pentapetalae</taxon>
        <taxon>asterids</taxon>
        <taxon>lamiids</taxon>
        <taxon>Lamiales</taxon>
        <taxon>Lentibulariaceae</taxon>
        <taxon>Genlisea</taxon>
    </lineage>
</organism>
<dbReference type="AlphaFoldDB" id="S8C9K6"/>
<keyword evidence="4" id="KW-0284">Flavonoid biosynthesis</keyword>
<dbReference type="PANTHER" id="PTHR10366:SF849">
    <property type="entry name" value="NAD-DEPENDENT EPIMERASE_DEHYDRATASE DOMAIN-CONTAINING PROTEIN"/>
    <property type="match status" value="1"/>
</dbReference>
<sequence length="292" mass="31551">MGATVCVTGASGYIASWLVKLLLRRGYTVRATVRDLGDSGKIEHLKTLQGADQRLHLIQASLTEEGSFDSAVRGCEYVFHLASPVLASSSASDPQRQLVEPAVNGTLNVLKSCAGAAPSVKRVILTASISSVIYTGKPSSPPDVPIDETWHSDPEFCASNGEFYPLSKTLAEQAAWKFSSENDIDLVTIHPGFVIGPVLQPYLTLTPKSMLKLITEGKPFFPTGIYRFVDVRDVATAHILAAENPEARGRYCVVSRVIHSSEALAIVKQTFPSLHLPPMSFGWWCYSSAGVS</sequence>
<dbReference type="Proteomes" id="UP000015453">
    <property type="component" value="Unassembled WGS sequence"/>
</dbReference>
<evidence type="ECO:0000256" key="11">
    <source>
        <dbReference type="ARBA" id="ARBA00042831"/>
    </source>
</evidence>
<evidence type="ECO:0000256" key="6">
    <source>
        <dbReference type="ARBA" id="ARBA00037100"/>
    </source>
</evidence>
<evidence type="ECO:0000256" key="5">
    <source>
        <dbReference type="ARBA" id="ARBA00023445"/>
    </source>
</evidence>
<accession>S8C9K6</accession>
<reference evidence="15 16" key="1">
    <citation type="journal article" date="2013" name="BMC Genomics">
        <title>The miniature genome of a carnivorous plant Genlisea aurea contains a low number of genes and short non-coding sequences.</title>
        <authorList>
            <person name="Leushkin E.V."/>
            <person name="Sutormin R.A."/>
            <person name="Nabieva E.R."/>
            <person name="Penin A.A."/>
            <person name="Kondrashov A.S."/>
            <person name="Logacheva M.D."/>
        </authorList>
    </citation>
    <scope>NUCLEOTIDE SEQUENCE [LARGE SCALE GENOMIC DNA]</scope>
</reference>
<dbReference type="CDD" id="cd08958">
    <property type="entry name" value="FR_SDR_e"/>
    <property type="match status" value="1"/>
</dbReference>
<keyword evidence="2" id="KW-0521">NADP</keyword>
<evidence type="ECO:0000256" key="12">
    <source>
        <dbReference type="ARBA" id="ARBA00048870"/>
    </source>
</evidence>
<comment type="function">
    <text evidence="6">Bifunctional enzyme involved in flavonoid metabolism.</text>
</comment>
<evidence type="ECO:0000256" key="2">
    <source>
        <dbReference type="ARBA" id="ARBA00022857"/>
    </source>
</evidence>
<evidence type="ECO:0000313" key="16">
    <source>
        <dbReference type="Proteomes" id="UP000015453"/>
    </source>
</evidence>
<keyword evidence="3" id="KW-0560">Oxidoreductase</keyword>
<feature type="domain" description="NAD-dependent epimerase/dehydratase" evidence="14">
    <location>
        <begin position="5"/>
        <end position="248"/>
    </location>
</feature>
<dbReference type="InterPro" id="IPR036291">
    <property type="entry name" value="NAD(P)-bd_dom_sf"/>
</dbReference>
<dbReference type="GO" id="GO:0009813">
    <property type="term" value="P:flavonoid biosynthetic process"/>
    <property type="evidence" value="ECO:0007669"/>
    <property type="project" value="UniProtKB-KW"/>
</dbReference>
<comment type="pathway">
    <text evidence="1">Pigment biosynthesis; anthocyanin biosynthesis.</text>
</comment>
<evidence type="ECO:0000256" key="13">
    <source>
        <dbReference type="ARBA" id="ARBA00049132"/>
    </source>
</evidence>
<keyword evidence="16" id="KW-1185">Reference proteome</keyword>
<gene>
    <name evidence="15" type="ORF">M569_11309</name>
</gene>
<proteinExistence type="inferred from homology"/>
<evidence type="ECO:0000256" key="10">
    <source>
        <dbReference type="ARBA" id="ARBA00042087"/>
    </source>
</evidence>
<comment type="catalytic activity">
    <reaction evidence="13">
        <text>a (2R,3S,4S)-leucoanthocyanidin + NADP(+) = a (2R,3R)-dihydroflavonol + NADPH + H(+)</text>
        <dbReference type="Rhea" id="RHEA:54444"/>
        <dbReference type="ChEBI" id="CHEBI:15378"/>
        <dbReference type="ChEBI" id="CHEBI:57783"/>
        <dbReference type="ChEBI" id="CHEBI:58349"/>
        <dbReference type="ChEBI" id="CHEBI:138176"/>
        <dbReference type="ChEBI" id="CHEBI:138188"/>
        <dbReference type="EC" id="1.1.1.219"/>
    </reaction>
</comment>
<dbReference type="Gene3D" id="3.40.50.720">
    <property type="entry name" value="NAD(P)-binding Rossmann-like Domain"/>
    <property type="match status" value="1"/>
</dbReference>